<evidence type="ECO:0000313" key="1">
    <source>
        <dbReference type="EMBL" id="KAL0455737.1"/>
    </source>
</evidence>
<reference evidence="1" key="1">
    <citation type="submission" date="2020-06" db="EMBL/GenBank/DDBJ databases">
        <authorList>
            <person name="Li T."/>
            <person name="Hu X."/>
            <person name="Zhang T."/>
            <person name="Song X."/>
            <person name="Zhang H."/>
            <person name="Dai N."/>
            <person name="Sheng W."/>
            <person name="Hou X."/>
            <person name="Wei L."/>
        </authorList>
    </citation>
    <scope>NUCLEOTIDE SEQUENCE</scope>
    <source>
        <strain evidence="1">KEN1</strain>
        <tissue evidence="1">Leaf</tissue>
    </source>
</reference>
<comment type="caution">
    <text evidence="1">The sequence shown here is derived from an EMBL/GenBank/DDBJ whole genome shotgun (WGS) entry which is preliminary data.</text>
</comment>
<reference evidence="1" key="2">
    <citation type="journal article" date="2024" name="Plant">
        <title>Genomic evolution and insights into agronomic trait innovations of Sesamum species.</title>
        <authorList>
            <person name="Miao H."/>
            <person name="Wang L."/>
            <person name="Qu L."/>
            <person name="Liu H."/>
            <person name="Sun Y."/>
            <person name="Le M."/>
            <person name="Wang Q."/>
            <person name="Wei S."/>
            <person name="Zheng Y."/>
            <person name="Lin W."/>
            <person name="Duan Y."/>
            <person name="Cao H."/>
            <person name="Xiong S."/>
            <person name="Wang X."/>
            <person name="Wei L."/>
            <person name="Li C."/>
            <person name="Ma Q."/>
            <person name="Ju M."/>
            <person name="Zhao R."/>
            <person name="Li G."/>
            <person name="Mu C."/>
            <person name="Tian Q."/>
            <person name="Mei H."/>
            <person name="Zhang T."/>
            <person name="Gao T."/>
            <person name="Zhang H."/>
        </authorList>
    </citation>
    <scope>NUCLEOTIDE SEQUENCE</scope>
    <source>
        <strain evidence="1">KEN1</strain>
    </source>
</reference>
<proteinExistence type="predicted"/>
<dbReference type="EMBL" id="JACGWN010000003">
    <property type="protein sequence ID" value="KAL0455737.1"/>
    <property type="molecule type" value="Genomic_DNA"/>
</dbReference>
<organism evidence="1">
    <name type="scientific">Sesamum latifolium</name>
    <dbReference type="NCBI Taxonomy" id="2727402"/>
    <lineage>
        <taxon>Eukaryota</taxon>
        <taxon>Viridiplantae</taxon>
        <taxon>Streptophyta</taxon>
        <taxon>Embryophyta</taxon>
        <taxon>Tracheophyta</taxon>
        <taxon>Spermatophyta</taxon>
        <taxon>Magnoliopsida</taxon>
        <taxon>eudicotyledons</taxon>
        <taxon>Gunneridae</taxon>
        <taxon>Pentapetalae</taxon>
        <taxon>asterids</taxon>
        <taxon>lamiids</taxon>
        <taxon>Lamiales</taxon>
        <taxon>Pedaliaceae</taxon>
        <taxon>Sesamum</taxon>
    </lineage>
</organism>
<protein>
    <submittedName>
        <fullName evidence="1">Uncharacterized protein</fullName>
    </submittedName>
</protein>
<gene>
    <name evidence="1" type="ORF">Slati_0912900</name>
</gene>
<sequence length="67" mass="7470">MARAYDDKVRPRKFKEGDLVLRKKEGLEPVGKLDAKWDGPYVIVEVLGPGTYRLTTGDGQPLPILAM</sequence>
<dbReference type="AlphaFoldDB" id="A0AAW2XNU8"/>
<accession>A0AAW2XNU8</accession>
<name>A0AAW2XNU8_9LAMI</name>